<protein>
    <submittedName>
        <fullName evidence="1">Uncharacterized protein</fullName>
    </submittedName>
</protein>
<gene>
    <name evidence="1" type="ORF">PIOMA14_II_0050</name>
</gene>
<dbReference type="InterPro" id="IPR039449">
    <property type="entry name" value="TssO"/>
</dbReference>
<sequence>MTRDEKLWSTIKFTLLLSFSVILLFFLLCKYVTPIPVSVTGNVVKEINDAEAILNDQRQMAEQMNVLKKDIDSLNFEIQQSQRINEIKHRMTQLQDNYRKHAYNPKYLYCMQSFKTIQGYFEIKEKLYWTTKNKEDRERRVELYKTQIK</sequence>
<dbReference type="EMBL" id="AP014598">
    <property type="protein sequence ID" value="BAU18555.1"/>
    <property type="molecule type" value="Genomic_DNA"/>
</dbReference>
<dbReference type="STRING" id="28131.BWX40_09960"/>
<dbReference type="Pfam" id="PF17561">
    <property type="entry name" value="TssO"/>
    <property type="match status" value="1"/>
</dbReference>
<evidence type="ECO:0000313" key="1">
    <source>
        <dbReference type="EMBL" id="BAU18555.1"/>
    </source>
</evidence>
<name>A0A0S3UM90_PREIN</name>
<dbReference type="Proteomes" id="UP000217431">
    <property type="component" value="Chromosome II"/>
</dbReference>
<dbReference type="RefSeq" id="WP_096407717.1">
    <property type="nucleotide sequence ID" value="NZ_AP014598.1"/>
</dbReference>
<organism evidence="1 2">
    <name type="scientific">Prevotella intermedia</name>
    <dbReference type="NCBI Taxonomy" id="28131"/>
    <lineage>
        <taxon>Bacteria</taxon>
        <taxon>Pseudomonadati</taxon>
        <taxon>Bacteroidota</taxon>
        <taxon>Bacteroidia</taxon>
        <taxon>Bacteroidales</taxon>
        <taxon>Prevotellaceae</taxon>
        <taxon>Prevotella</taxon>
    </lineage>
</organism>
<dbReference type="AlphaFoldDB" id="A0A0S3UM90"/>
<proteinExistence type="predicted"/>
<accession>A0A0S3UM90</accession>
<reference evidence="1 2" key="1">
    <citation type="journal article" date="2016" name="DNA Res.">
        <title>The complete genome sequencing of Prevotella intermedia strain OMA14 and a subsequent fine-scale, intra-species genomic comparison reveal an unusual amplification of conjugative and mobile transposons and identify a novel Prevotella-lineage-specific repeat.</title>
        <authorList>
            <person name="Naito M."/>
            <person name="Ogura Y."/>
            <person name="Itoh T."/>
            <person name="Shoji M."/>
            <person name="Okamoto M."/>
            <person name="Hayashi T."/>
            <person name="Nakayama K."/>
        </authorList>
    </citation>
    <scope>NUCLEOTIDE SEQUENCE [LARGE SCALE GENOMIC DNA]</scope>
    <source>
        <strain evidence="1 2">OMA14</strain>
    </source>
</reference>
<evidence type="ECO:0000313" key="2">
    <source>
        <dbReference type="Proteomes" id="UP000217431"/>
    </source>
</evidence>